<dbReference type="EMBL" id="JACHIH010000001">
    <property type="protein sequence ID" value="MBB5045341.1"/>
    <property type="molecule type" value="Genomic_DNA"/>
</dbReference>
<dbReference type="AlphaFoldDB" id="A0A7W7YZS5"/>
<dbReference type="Pfam" id="PF01292">
    <property type="entry name" value="Ni_hydr_CYTB"/>
    <property type="match status" value="1"/>
</dbReference>
<keyword evidence="2" id="KW-1003">Cell membrane</keyword>
<evidence type="ECO:0000256" key="3">
    <source>
        <dbReference type="ARBA" id="ARBA00022692"/>
    </source>
</evidence>
<evidence type="ECO:0000256" key="5">
    <source>
        <dbReference type="ARBA" id="ARBA00023136"/>
    </source>
</evidence>
<evidence type="ECO:0000256" key="2">
    <source>
        <dbReference type="ARBA" id="ARBA00022475"/>
    </source>
</evidence>
<name>A0A7W7YZS5_9BRAD</name>
<dbReference type="PANTHER" id="PTHR30485">
    <property type="entry name" value="NI/FE-HYDROGENASE 1 B-TYPE CYTOCHROME SUBUNIT"/>
    <property type="match status" value="1"/>
</dbReference>
<feature type="domain" description="Cytochrome b561 bacterial/Ni-hydrogenase" evidence="7">
    <location>
        <begin position="21"/>
        <end position="182"/>
    </location>
</feature>
<evidence type="ECO:0000313" key="9">
    <source>
        <dbReference type="Proteomes" id="UP000542353"/>
    </source>
</evidence>
<reference evidence="8 9" key="1">
    <citation type="submission" date="2020-08" db="EMBL/GenBank/DDBJ databases">
        <title>Genomic Encyclopedia of Type Strains, Phase IV (KMG-IV): sequencing the most valuable type-strain genomes for metagenomic binning, comparative biology and taxonomic classification.</title>
        <authorList>
            <person name="Goeker M."/>
        </authorList>
    </citation>
    <scope>NUCLEOTIDE SEQUENCE [LARGE SCALE GENOMIC DNA]</scope>
    <source>
        <strain evidence="8 9">DSM 12706</strain>
    </source>
</reference>
<keyword evidence="4 6" id="KW-1133">Transmembrane helix</keyword>
<evidence type="ECO:0000256" key="1">
    <source>
        <dbReference type="ARBA" id="ARBA00004651"/>
    </source>
</evidence>
<dbReference type="SUPFAM" id="SSF81342">
    <property type="entry name" value="Transmembrane di-heme cytochromes"/>
    <property type="match status" value="1"/>
</dbReference>
<dbReference type="InterPro" id="IPR016174">
    <property type="entry name" value="Di-haem_cyt_TM"/>
</dbReference>
<comment type="caution">
    <text evidence="8">The sequence shown here is derived from an EMBL/GenBank/DDBJ whole genome shotgun (WGS) entry which is preliminary data.</text>
</comment>
<feature type="transmembrane region" description="Helical" evidence="6">
    <location>
        <begin position="50"/>
        <end position="71"/>
    </location>
</feature>
<sequence>MSIANEATVTGGTAPPAMVKVWDPFVRLFHWSLAGLFALAYVTGDEIEKVHIAAGYSIAALLAARIVWGVVGPRHARFGNFVRPPREVVADLRDLVTGRSQRRLGHTPAGAAMILTLIGMVGGTCATGYMMTTTAYWGAKWVEKLHEALANATVALIALHVAGVILVSFAHRENLAKAMLTGEKREAE</sequence>
<dbReference type="Proteomes" id="UP000542353">
    <property type="component" value="Unassembled WGS sequence"/>
</dbReference>
<dbReference type="Gene3D" id="1.20.950.20">
    <property type="entry name" value="Transmembrane di-heme cytochromes, Chain C"/>
    <property type="match status" value="1"/>
</dbReference>
<gene>
    <name evidence="8" type="ORF">HNR60_000070</name>
</gene>
<dbReference type="InterPro" id="IPR011577">
    <property type="entry name" value="Cyt_b561_bac/Ni-Hgenase"/>
</dbReference>
<dbReference type="PANTHER" id="PTHR30485:SF2">
    <property type="entry name" value="BLL0597 PROTEIN"/>
    <property type="match status" value="1"/>
</dbReference>
<feature type="transmembrane region" description="Helical" evidence="6">
    <location>
        <begin position="109"/>
        <end position="129"/>
    </location>
</feature>
<keyword evidence="5 6" id="KW-0472">Membrane</keyword>
<protein>
    <submittedName>
        <fullName evidence="8">Cytochrome b</fullName>
    </submittedName>
</protein>
<evidence type="ECO:0000313" key="8">
    <source>
        <dbReference type="EMBL" id="MBB5045341.1"/>
    </source>
</evidence>
<organism evidence="8 9">
    <name type="scientific">Rhodopseudomonas rhenobacensis</name>
    <dbReference type="NCBI Taxonomy" id="87461"/>
    <lineage>
        <taxon>Bacteria</taxon>
        <taxon>Pseudomonadati</taxon>
        <taxon>Pseudomonadota</taxon>
        <taxon>Alphaproteobacteria</taxon>
        <taxon>Hyphomicrobiales</taxon>
        <taxon>Nitrobacteraceae</taxon>
        <taxon>Rhodopseudomonas</taxon>
    </lineage>
</organism>
<accession>A0A7W7YZS5</accession>
<feature type="transmembrane region" description="Helical" evidence="6">
    <location>
        <begin position="25"/>
        <end position="44"/>
    </location>
</feature>
<proteinExistence type="predicted"/>
<dbReference type="GO" id="GO:0020037">
    <property type="term" value="F:heme binding"/>
    <property type="evidence" value="ECO:0007669"/>
    <property type="project" value="TreeGrafter"/>
</dbReference>
<evidence type="ECO:0000259" key="7">
    <source>
        <dbReference type="Pfam" id="PF01292"/>
    </source>
</evidence>
<dbReference type="GO" id="GO:0009055">
    <property type="term" value="F:electron transfer activity"/>
    <property type="evidence" value="ECO:0007669"/>
    <property type="project" value="InterPro"/>
</dbReference>
<dbReference type="GO" id="GO:0005886">
    <property type="term" value="C:plasma membrane"/>
    <property type="evidence" value="ECO:0007669"/>
    <property type="project" value="UniProtKB-SubCell"/>
</dbReference>
<evidence type="ECO:0000256" key="4">
    <source>
        <dbReference type="ARBA" id="ARBA00022989"/>
    </source>
</evidence>
<feature type="transmembrane region" description="Helical" evidence="6">
    <location>
        <begin position="149"/>
        <end position="170"/>
    </location>
</feature>
<dbReference type="InterPro" id="IPR051542">
    <property type="entry name" value="Hydrogenase_cytochrome"/>
</dbReference>
<keyword evidence="9" id="KW-1185">Reference proteome</keyword>
<keyword evidence="3 6" id="KW-0812">Transmembrane</keyword>
<evidence type="ECO:0000256" key="6">
    <source>
        <dbReference type="SAM" id="Phobius"/>
    </source>
</evidence>
<dbReference type="GO" id="GO:0022904">
    <property type="term" value="P:respiratory electron transport chain"/>
    <property type="evidence" value="ECO:0007669"/>
    <property type="project" value="InterPro"/>
</dbReference>
<dbReference type="RefSeq" id="WP_184253056.1">
    <property type="nucleotide sequence ID" value="NZ_JACHIH010000001.1"/>
</dbReference>
<comment type="subcellular location">
    <subcellularLocation>
        <location evidence="1">Cell membrane</location>
        <topology evidence="1">Multi-pass membrane protein</topology>
    </subcellularLocation>
</comment>